<dbReference type="AlphaFoldDB" id="A0AAW2QJ15"/>
<dbReference type="EMBL" id="JACGWM010000006">
    <property type="protein sequence ID" value="KAL0367911.1"/>
    <property type="molecule type" value="Genomic_DNA"/>
</dbReference>
<proteinExistence type="predicted"/>
<name>A0AAW2QJ15_9LAMI</name>
<comment type="caution">
    <text evidence="1">The sequence shown here is derived from an EMBL/GenBank/DDBJ whole genome shotgun (WGS) entry which is preliminary data.</text>
</comment>
<gene>
    <name evidence="1" type="ORF">Scaly_1010000</name>
</gene>
<protein>
    <submittedName>
        <fullName evidence="1">Uncharacterized protein</fullName>
    </submittedName>
</protein>
<dbReference type="PANTHER" id="PTHR37604:SF1">
    <property type="entry name" value="TRANSCRIPTION INITIATION FACTOR TFIID SUBUNIT"/>
    <property type="match status" value="1"/>
</dbReference>
<dbReference type="PANTHER" id="PTHR37604">
    <property type="entry name" value="TRANSCRIPTION INITIATION FACTOR TFIID SUBUNIT"/>
    <property type="match status" value="1"/>
</dbReference>
<evidence type="ECO:0000313" key="1">
    <source>
        <dbReference type="EMBL" id="KAL0367911.1"/>
    </source>
</evidence>
<accession>A0AAW2QJ15</accession>
<organism evidence="1">
    <name type="scientific">Sesamum calycinum</name>
    <dbReference type="NCBI Taxonomy" id="2727403"/>
    <lineage>
        <taxon>Eukaryota</taxon>
        <taxon>Viridiplantae</taxon>
        <taxon>Streptophyta</taxon>
        <taxon>Embryophyta</taxon>
        <taxon>Tracheophyta</taxon>
        <taxon>Spermatophyta</taxon>
        <taxon>Magnoliopsida</taxon>
        <taxon>eudicotyledons</taxon>
        <taxon>Gunneridae</taxon>
        <taxon>Pentapetalae</taxon>
        <taxon>asterids</taxon>
        <taxon>lamiids</taxon>
        <taxon>Lamiales</taxon>
        <taxon>Pedaliaceae</taxon>
        <taxon>Sesamum</taxon>
    </lineage>
</organism>
<reference evidence="1" key="2">
    <citation type="journal article" date="2024" name="Plant">
        <title>Genomic evolution and insights into agronomic trait innovations of Sesamum species.</title>
        <authorList>
            <person name="Miao H."/>
            <person name="Wang L."/>
            <person name="Qu L."/>
            <person name="Liu H."/>
            <person name="Sun Y."/>
            <person name="Le M."/>
            <person name="Wang Q."/>
            <person name="Wei S."/>
            <person name="Zheng Y."/>
            <person name="Lin W."/>
            <person name="Duan Y."/>
            <person name="Cao H."/>
            <person name="Xiong S."/>
            <person name="Wang X."/>
            <person name="Wei L."/>
            <person name="Li C."/>
            <person name="Ma Q."/>
            <person name="Ju M."/>
            <person name="Zhao R."/>
            <person name="Li G."/>
            <person name="Mu C."/>
            <person name="Tian Q."/>
            <person name="Mei H."/>
            <person name="Zhang T."/>
            <person name="Gao T."/>
            <person name="Zhang H."/>
        </authorList>
    </citation>
    <scope>NUCLEOTIDE SEQUENCE</scope>
    <source>
        <strain evidence="1">KEN8</strain>
    </source>
</reference>
<reference evidence="1" key="1">
    <citation type="submission" date="2020-06" db="EMBL/GenBank/DDBJ databases">
        <authorList>
            <person name="Li T."/>
            <person name="Hu X."/>
            <person name="Zhang T."/>
            <person name="Song X."/>
            <person name="Zhang H."/>
            <person name="Dai N."/>
            <person name="Sheng W."/>
            <person name="Hou X."/>
            <person name="Wei L."/>
        </authorList>
    </citation>
    <scope>NUCLEOTIDE SEQUENCE</scope>
    <source>
        <strain evidence="1">KEN8</strain>
        <tissue evidence="1">Leaf</tissue>
    </source>
</reference>
<sequence length="183" mass="20570">MTSRHPQLQQLRQQQLAAISSLHAQANSNAFRPMTSLQIPQVQSPNMTMARAPPVKVEGFQELMGGDSSMKHDSEENKLLSPQKVVYHKMLISRVSSNVNYIVDSKLKFTYTPLFSWHDAHHLPPMAWPDAKSQADVFLWWNQSGFLGDPTLSNEYGVSDEPLVALVLLDLQPSNISRIHAPI</sequence>